<sequence length="46" mass="5046">MSARLRQVVLVSLIATFGLTGCTGHYTFSDDEYRALGDPQTINRGN</sequence>
<dbReference type="PROSITE" id="PS51257">
    <property type="entry name" value="PROKAR_LIPOPROTEIN"/>
    <property type="match status" value="1"/>
</dbReference>
<protein>
    <submittedName>
        <fullName evidence="1">Type VI secretion protein</fullName>
    </submittedName>
</protein>
<reference evidence="1 2" key="1">
    <citation type="submission" date="2014-07" db="EMBL/GenBank/DDBJ databases">
        <title>Draft Genome Sequences of Environmental Pseudomonas syringae strains.</title>
        <authorList>
            <person name="Baltrus D.A."/>
            <person name="Berge O."/>
            <person name="Morris C."/>
        </authorList>
    </citation>
    <scope>NUCLEOTIDE SEQUENCE [LARGE SCALE GENOMIC DNA]</scope>
    <source>
        <strain evidence="1 2">CEB003</strain>
    </source>
</reference>
<proteinExistence type="predicted"/>
<dbReference type="RefSeq" id="WP_020291583.1">
    <property type="nucleotide sequence ID" value="NZ_JPQT01000120.1"/>
</dbReference>
<evidence type="ECO:0000313" key="1">
    <source>
        <dbReference type="EMBL" id="KFE48753.1"/>
    </source>
</evidence>
<dbReference type="EMBL" id="JPQT01000120">
    <property type="protein sequence ID" value="KFE48753.1"/>
    <property type="molecule type" value="Genomic_DNA"/>
</dbReference>
<comment type="caution">
    <text evidence="1">The sequence shown here is derived from an EMBL/GenBank/DDBJ whole genome shotgun (WGS) entry which is preliminary data.</text>
</comment>
<organism evidence="1 2">
    <name type="scientific">Pseudomonas syringae</name>
    <dbReference type="NCBI Taxonomy" id="317"/>
    <lineage>
        <taxon>Bacteria</taxon>
        <taxon>Pseudomonadati</taxon>
        <taxon>Pseudomonadota</taxon>
        <taxon>Gammaproteobacteria</taxon>
        <taxon>Pseudomonadales</taxon>
        <taxon>Pseudomonadaceae</taxon>
        <taxon>Pseudomonas</taxon>
    </lineage>
</organism>
<evidence type="ECO:0000313" key="2">
    <source>
        <dbReference type="Proteomes" id="UP000028643"/>
    </source>
</evidence>
<name>A0A085UZZ0_PSESX</name>
<dbReference type="PATRIC" id="fig|317.174.peg.4320"/>
<dbReference type="Proteomes" id="UP000028643">
    <property type="component" value="Unassembled WGS sequence"/>
</dbReference>
<gene>
    <name evidence="1" type="ORF">IV02_21150</name>
</gene>
<dbReference type="AlphaFoldDB" id="A0A085UZZ0"/>
<accession>A0A085UZZ0</accession>